<dbReference type="GO" id="GO:0003677">
    <property type="term" value="F:DNA binding"/>
    <property type="evidence" value="ECO:0007669"/>
    <property type="project" value="UniProtKB-KW"/>
</dbReference>
<dbReference type="GO" id="GO:0003700">
    <property type="term" value="F:DNA-binding transcription factor activity"/>
    <property type="evidence" value="ECO:0007669"/>
    <property type="project" value="TreeGrafter"/>
</dbReference>
<feature type="domain" description="IclR-ED" evidence="5">
    <location>
        <begin position="44"/>
        <end position="227"/>
    </location>
</feature>
<keyword evidence="7" id="KW-1185">Reference proteome</keyword>
<dbReference type="InterPro" id="IPR005471">
    <property type="entry name" value="Tscrpt_reg_IclR_N"/>
</dbReference>
<dbReference type="EMBL" id="CP021109">
    <property type="protein sequence ID" value="ARP88513.1"/>
    <property type="molecule type" value="Genomic_DNA"/>
</dbReference>
<evidence type="ECO:0008006" key="8">
    <source>
        <dbReference type="Google" id="ProtNLM"/>
    </source>
</evidence>
<keyword evidence="1" id="KW-0805">Transcription regulation</keyword>
<dbReference type="InterPro" id="IPR036388">
    <property type="entry name" value="WH-like_DNA-bd_sf"/>
</dbReference>
<reference evidence="6 7" key="1">
    <citation type="submission" date="2017-05" db="EMBL/GenBank/DDBJ databases">
        <title>Complete and WGS of Bordetella genogroups.</title>
        <authorList>
            <person name="Spilker T."/>
            <person name="LiPuma J."/>
        </authorList>
    </citation>
    <scope>NUCLEOTIDE SEQUENCE [LARGE SCALE GENOMIC DNA]</scope>
    <source>
        <strain evidence="6 7">AU17164</strain>
    </source>
</reference>
<dbReference type="PROSITE" id="PS51078">
    <property type="entry name" value="ICLR_ED"/>
    <property type="match status" value="1"/>
</dbReference>
<evidence type="ECO:0000313" key="7">
    <source>
        <dbReference type="Proteomes" id="UP000194139"/>
    </source>
</evidence>
<feature type="domain" description="HTH iclR-type" evidence="4">
    <location>
        <begin position="1"/>
        <end position="43"/>
    </location>
</feature>
<dbReference type="InterPro" id="IPR036390">
    <property type="entry name" value="WH_DNA-bd_sf"/>
</dbReference>
<dbReference type="Pfam" id="PF09339">
    <property type="entry name" value="HTH_IclR"/>
    <property type="match status" value="1"/>
</dbReference>
<dbReference type="PANTHER" id="PTHR30136">
    <property type="entry name" value="HELIX-TURN-HELIX TRANSCRIPTIONAL REGULATOR, ICLR FAMILY"/>
    <property type="match status" value="1"/>
</dbReference>
<dbReference type="SUPFAM" id="SSF46785">
    <property type="entry name" value="Winged helix' DNA-binding domain"/>
    <property type="match status" value="1"/>
</dbReference>
<dbReference type="InterPro" id="IPR029016">
    <property type="entry name" value="GAF-like_dom_sf"/>
</dbReference>
<dbReference type="InterPro" id="IPR014757">
    <property type="entry name" value="Tscrpt_reg_IclR_C"/>
</dbReference>
<dbReference type="SMART" id="SM00346">
    <property type="entry name" value="HTH_ICLR"/>
    <property type="match status" value="1"/>
</dbReference>
<dbReference type="PROSITE" id="PS51077">
    <property type="entry name" value="HTH_ICLR"/>
    <property type="match status" value="1"/>
</dbReference>
<dbReference type="SUPFAM" id="SSF55781">
    <property type="entry name" value="GAF domain-like"/>
    <property type="match status" value="1"/>
</dbReference>
<evidence type="ECO:0000259" key="4">
    <source>
        <dbReference type="PROSITE" id="PS51077"/>
    </source>
</evidence>
<evidence type="ECO:0000256" key="3">
    <source>
        <dbReference type="ARBA" id="ARBA00023163"/>
    </source>
</evidence>
<evidence type="ECO:0000313" key="6">
    <source>
        <dbReference type="EMBL" id="ARP88513.1"/>
    </source>
</evidence>
<keyword evidence="3" id="KW-0804">Transcription</keyword>
<dbReference type="Proteomes" id="UP000194139">
    <property type="component" value="Chromosome"/>
</dbReference>
<evidence type="ECO:0000256" key="1">
    <source>
        <dbReference type="ARBA" id="ARBA00023015"/>
    </source>
</evidence>
<evidence type="ECO:0000259" key="5">
    <source>
        <dbReference type="PROSITE" id="PS51078"/>
    </source>
</evidence>
<protein>
    <recommendedName>
        <fullName evidence="8">IclR family transcriptional regulator</fullName>
    </recommendedName>
</protein>
<dbReference type="AlphaFoldDB" id="A0A1W6Z6T0"/>
<dbReference type="GO" id="GO:0045892">
    <property type="term" value="P:negative regulation of DNA-templated transcription"/>
    <property type="evidence" value="ECO:0007669"/>
    <property type="project" value="TreeGrafter"/>
</dbReference>
<proteinExistence type="predicted"/>
<dbReference type="Gene3D" id="1.10.10.10">
    <property type="entry name" value="Winged helix-like DNA-binding domain superfamily/Winged helix DNA-binding domain"/>
    <property type="match status" value="1"/>
</dbReference>
<accession>A0A1W6Z6T0</accession>
<sequence>MTLADAARRLGLHRSTAHHLLRTLVALGYLRQDGTTRGYALTPKLHRMTGQKWSVEQLGEIAQPILETLTAETDEGTSVAAWMDGVVTIAAKREADGPVRVVQNVGAERPIYCTAVGKAIAAWLPDAEIRAVLARTTMVAHTAKTITTREAFEAELRRIRTAGYAIDDAEQHEGLRCIAMPVFCYSGQVIGSMCVVGPRHRMTHQKLQAVRGPLQRCSRQLSERLGYAQDTGATP</sequence>
<dbReference type="InterPro" id="IPR050707">
    <property type="entry name" value="HTH_MetabolicPath_Reg"/>
</dbReference>
<dbReference type="Pfam" id="PF01614">
    <property type="entry name" value="IclR_C"/>
    <property type="match status" value="1"/>
</dbReference>
<organism evidence="6 7">
    <name type="scientific">Bordetella genomosp. 9</name>
    <dbReference type="NCBI Taxonomy" id="1416803"/>
    <lineage>
        <taxon>Bacteria</taxon>
        <taxon>Pseudomonadati</taxon>
        <taxon>Pseudomonadota</taxon>
        <taxon>Betaproteobacteria</taxon>
        <taxon>Burkholderiales</taxon>
        <taxon>Alcaligenaceae</taxon>
        <taxon>Bordetella</taxon>
    </lineage>
</organism>
<keyword evidence="2" id="KW-0238">DNA-binding</keyword>
<dbReference type="PANTHER" id="PTHR30136:SF24">
    <property type="entry name" value="HTH-TYPE TRANSCRIPTIONAL REPRESSOR ALLR"/>
    <property type="match status" value="1"/>
</dbReference>
<gene>
    <name evidence="6" type="ORF">CAL13_03825</name>
</gene>
<name>A0A1W6Z6T0_9BORD</name>
<evidence type="ECO:0000256" key="2">
    <source>
        <dbReference type="ARBA" id="ARBA00023125"/>
    </source>
</evidence>
<dbReference type="Gene3D" id="3.30.450.40">
    <property type="match status" value="1"/>
</dbReference>